<comment type="cofactor">
    <cofactor evidence="1 8">
        <name>heme</name>
        <dbReference type="ChEBI" id="CHEBI:30413"/>
    </cofactor>
</comment>
<evidence type="ECO:0000256" key="4">
    <source>
        <dbReference type="ARBA" id="ARBA00022723"/>
    </source>
</evidence>
<evidence type="ECO:0000256" key="6">
    <source>
        <dbReference type="ARBA" id="ARBA00023004"/>
    </source>
</evidence>
<protein>
    <recommendedName>
        <fullName evidence="12">Cytochrome P450</fullName>
    </recommendedName>
</protein>
<dbReference type="AlphaFoldDB" id="A0A9W4MU80"/>
<keyword evidence="6 8" id="KW-0408">Iron</keyword>
<sequence length="535" mass="59989">MELGVLLAALAAAYVLYCFFRPKAGLQLPPGPRRMPIIGNLLDLPPTGKQEWQHWLKHKALYGPLSSISIFGTTLVIINDRNLALEILEKRSAKHSSRPDTVFADEIDQILIRIENSVGWGKAPSSQDNTSLLRQYRKAMARIIGSRSSMSKFDGMLEVEARRFLWRVLNHPKDFVNHTRTAAGAFILKITYGYNIEPHLSDPLVSLADLALQQFSASVVPGAWLVDMVPFLKHLPEWAPGAGFKKTARFYAHTLTRLVEEPFAFTKSQMADENHNSFTANLLQQGEDDEIVKWSSVALYSAGADTTVSALQGFYLAMMLHPEVQRKAQAELDQVLGKNVFPSVADRDRLPYINAVVKEALRWHTVAPLGLPHKTDQDDVVNGHLIPKGALLLANIWSFNNDPEAYNDPSVFNPERYLLDSASTTAPDPYNVSFGFGRRLCPGRLVADISLFLTISHTLAVFNITKPLNKDGQEVESSVNFTPGIISHPEEYECVFTPRSNEHREHVLEFERNHPFEKGDAPYLKEVLKERQTLA</sequence>
<evidence type="ECO:0000256" key="3">
    <source>
        <dbReference type="ARBA" id="ARBA00022617"/>
    </source>
</evidence>
<dbReference type="InterPro" id="IPR001128">
    <property type="entry name" value="Cyt_P450"/>
</dbReference>
<dbReference type="Gene3D" id="1.10.630.10">
    <property type="entry name" value="Cytochrome P450"/>
    <property type="match status" value="1"/>
</dbReference>
<keyword evidence="11" id="KW-1185">Reference proteome</keyword>
<evidence type="ECO:0000256" key="5">
    <source>
        <dbReference type="ARBA" id="ARBA00023002"/>
    </source>
</evidence>
<evidence type="ECO:0000256" key="8">
    <source>
        <dbReference type="PIRSR" id="PIRSR602401-1"/>
    </source>
</evidence>
<name>A0A9W4MU80_PENOL</name>
<dbReference type="InterPro" id="IPR017972">
    <property type="entry name" value="Cyt_P450_CS"/>
</dbReference>
<keyword evidence="7 9" id="KW-0503">Monooxygenase</keyword>
<dbReference type="GO" id="GO:0004497">
    <property type="term" value="F:monooxygenase activity"/>
    <property type="evidence" value="ECO:0007669"/>
    <property type="project" value="UniProtKB-KW"/>
</dbReference>
<dbReference type="PANTHER" id="PTHR46300">
    <property type="entry name" value="P450, PUTATIVE (EUROFUNG)-RELATED-RELATED"/>
    <property type="match status" value="1"/>
</dbReference>
<dbReference type="Pfam" id="PF00067">
    <property type="entry name" value="p450"/>
    <property type="match status" value="1"/>
</dbReference>
<dbReference type="EMBL" id="CAJVOS010000020">
    <property type="protein sequence ID" value="CAG8079359.1"/>
    <property type="molecule type" value="Genomic_DNA"/>
</dbReference>
<comment type="caution">
    <text evidence="10">The sequence shown here is derived from an EMBL/GenBank/DDBJ whole genome shotgun (WGS) entry which is preliminary data.</text>
</comment>
<proteinExistence type="inferred from homology"/>
<gene>
    <name evidence="10" type="ORF">POLS_LOCUS4069</name>
</gene>
<dbReference type="Proteomes" id="UP001153618">
    <property type="component" value="Unassembled WGS sequence"/>
</dbReference>
<dbReference type="PROSITE" id="PS00086">
    <property type="entry name" value="CYTOCHROME_P450"/>
    <property type="match status" value="1"/>
</dbReference>
<reference evidence="10" key="1">
    <citation type="submission" date="2021-07" db="EMBL/GenBank/DDBJ databases">
        <authorList>
            <person name="Branca A.L. A."/>
        </authorList>
    </citation>
    <scope>NUCLEOTIDE SEQUENCE</scope>
</reference>
<evidence type="ECO:0000256" key="7">
    <source>
        <dbReference type="ARBA" id="ARBA00023033"/>
    </source>
</evidence>
<evidence type="ECO:0000313" key="11">
    <source>
        <dbReference type="Proteomes" id="UP001153618"/>
    </source>
</evidence>
<evidence type="ECO:0008006" key="12">
    <source>
        <dbReference type="Google" id="ProtNLM"/>
    </source>
</evidence>
<evidence type="ECO:0000256" key="9">
    <source>
        <dbReference type="RuleBase" id="RU000461"/>
    </source>
</evidence>
<dbReference type="InterPro" id="IPR050364">
    <property type="entry name" value="Cytochrome_P450_fung"/>
</dbReference>
<evidence type="ECO:0000256" key="2">
    <source>
        <dbReference type="ARBA" id="ARBA00010617"/>
    </source>
</evidence>
<dbReference type="PRINTS" id="PR00385">
    <property type="entry name" value="P450"/>
</dbReference>
<dbReference type="InterPro" id="IPR002401">
    <property type="entry name" value="Cyt_P450_E_grp-I"/>
</dbReference>
<evidence type="ECO:0000256" key="1">
    <source>
        <dbReference type="ARBA" id="ARBA00001971"/>
    </source>
</evidence>
<dbReference type="PRINTS" id="PR00463">
    <property type="entry name" value="EP450I"/>
</dbReference>
<dbReference type="GO" id="GO:0016705">
    <property type="term" value="F:oxidoreductase activity, acting on paired donors, with incorporation or reduction of molecular oxygen"/>
    <property type="evidence" value="ECO:0007669"/>
    <property type="project" value="InterPro"/>
</dbReference>
<comment type="similarity">
    <text evidence="2 9">Belongs to the cytochrome P450 family.</text>
</comment>
<evidence type="ECO:0000313" key="10">
    <source>
        <dbReference type="EMBL" id="CAG8079359.1"/>
    </source>
</evidence>
<dbReference type="GO" id="GO:0043386">
    <property type="term" value="P:mycotoxin biosynthetic process"/>
    <property type="evidence" value="ECO:0007669"/>
    <property type="project" value="UniProtKB-ARBA"/>
</dbReference>
<dbReference type="PANTHER" id="PTHR46300:SF7">
    <property type="entry name" value="P450, PUTATIVE (EUROFUNG)-RELATED"/>
    <property type="match status" value="1"/>
</dbReference>
<dbReference type="GO" id="GO:0020037">
    <property type="term" value="F:heme binding"/>
    <property type="evidence" value="ECO:0007669"/>
    <property type="project" value="InterPro"/>
</dbReference>
<keyword evidence="4 8" id="KW-0479">Metal-binding</keyword>
<accession>A0A9W4MU80</accession>
<organism evidence="10 11">
    <name type="scientific">Penicillium olsonii</name>
    <dbReference type="NCBI Taxonomy" id="99116"/>
    <lineage>
        <taxon>Eukaryota</taxon>
        <taxon>Fungi</taxon>
        <taxon>Dikarya</taxon>
        <taxon>Ascomycota</taxon>
        <taxon>Pezizomycotina</taxon>
        <taxon>Eurotiomycetes</taxon>
        <taxon>Eurotiomycetidae</taxon>
        <taxon>Eurotiales</taxon>
        <taxon>Aspergillaceae</taxon>
        <taxon>Penicillium</taxon>
    </lineage>
</organism>
<dbReference type="OrthoDB" id="2789670at2759"/>
<keyword evidence="3 8" id="KW-0349">Heme</keyword>
<feature type="binding site" description="axial binding residue" evidence="8">
    <location>
        <position position="441"/>
    </location>
    <ligand>
        <name>heme</name>
        <dbReference type="ChEBI" id="CHEBI:30413"/>
    </ligand>
    <ligandPart>
        <name>Fe</name>
        <dbReference type="ChEBI" id="CHEBI:18248"/>
    </ligandPart>
</feature>
<dbReference type="InterPro" id="IPR036396">
    <property type="entry name" value="Cyt_P450_sf"/>
</dbReference>
<dbReference type="CDD" id="cd11065">
    <property type="entry name" value="CYP64-like"/>
    <property type="match status" value="1"/>
</dbReference>
<keyword evidence="5 9" id="KW-0560">Oxidoreductase</keyword>
<dbReference type="GO" id="GO:0005506">
    <property type="term" value="F:iron ion binding"/>
    <property type="evidence" value="ECO:0007669"/>
    <property type="project" value="InterPro"/>
</dbReference>
<dbReference type="SUPFAM" id="SSF48264">
    <property type="entry name" value="Cytochrome P450"/>
    <property type="match status" value="1"/>
</dbReference>